<proteinExistence type="predicted"/>
<reference evidence="2 3" key="1">
    <citation type="journal article" date="2020" name="ISME J.">
        <title>Uncovering the hidden diversity of litter-decomposition mechanisms in mushroom-forming fungi.</title>
        <authorList>
            <person name="Floudas D."/>
            <person name="Bentzer J."/>
            <person name="Ahren D."/>
            <person name="Johansson T."/>
            <person name="Persson P."/>
            <person name="Tunlid A."/>
        </authorList>
    </citation>
    <scope>NUCLEOTIDE SEQUENCE [LARGE SCALE GENOMIC DNA]</scope>
    <source>
        <strain evidence="2 3">CBS 146.42</strain>
    </source>
</reference>
<dbReference type="PANTHER" id="PTHR14187">
    <property type="entry name" value="ALPHA KINASE/ELONGATION FACTOR 2 KINASE"/>
    <property type="match status" value="1"/>
</dbReference>
<name>A0A8H5CZU1_9AGAR</name>
<organism evidence="2 3">
    <name type="scientific">Leucocoprinus leucothites</name>
    <dbReference type="NCBI Taxonomy" id="201217"/>
    <lineage>
        <taxon>Eukaryota</taxon>
        <taxon>Fungi</taxon>
        <taxon>Dikarya</taxon>
        <taxon>Basidiomycota</taxon>
        <taxon>Agaricomycotina</taxon>
        <taxon>Agaricomycetes</taxon>
        <taxon>Agaricomycetidae</taxon>
        <taxon>Agaricales</taxon>
        <taxon>Agaricineae</taxon>
        <taxon>Agaricaceae</taxon>
        <taxon>Leucocoprinus</taxon>
    </lineage>
</organism>
<dbReference type="Proteomes" id="UP000559027">
    <property type="component" value="Unassembled WGS sequence"/>
</dbReference>
<sequence length="612" mass="69504">MPSKKSRASSGQKRSASATTSMLGPATQLYRGKKDKLVISIDIGTTCSAVSLCFLRPQRPINLQVVSGWPGQISEQEHKVPSVIYYDQIGRAVGWGAETTNPVFRDRATKENWVRVEWFKLSLKPPRCSTDMDDHAIPKLPAFLNGQQIYSDFLTRLFNHIKTFFSKHHAGGEELWERLLPTTDMVFTVPNGWELKQQYEIRRAAVSAGFLGFSEVEGGREGRRRRRGNGPVRHNTYEKLMVEALSRIRFVSESEAAMIYAADSERVDAWLQEGNSVIVCDAGGGTIDIAAYKIKEEYPLKLEERFSSTSKVRTTPWDTDRRIEQLMDYFERETKKRFSYPMDYEYSVGAGGSTETFCRFSGIRDGMLFIPSYDFETFFEPTMTAIKQGIQDMWEKSKRKMTNVIMVGGLMNSSYAFKQLELWGAELGIKLAKPDGTMAKAVSHGALLWYLAKPVTGYIVKFHYGSDVCLKARELSNEMISGRETHMEVNDFEKYFDQDEPIDASRFEDKIYICRNEEVPIFIADAQGQLNPGIEHVCSIIVDLKRLFNLTPWLTNKLTGKHYKCLKYSIAIMNDGYDLDAYSYWRFGGKTHVGDAKVVVPAISESRSPSPS</sequence>
<evidence type="ECO:0000313" key="2">
    <source>
        <dbReference type="EMBL" id="KAF5350131.1"/>
    </source>
</evidence>
<comment type="caution">
    <text evidence="2">The sequence shown here is derived from an EMBL/GenBank/DDBJ whole genome shotgun (WGS) entry which is preliminary data.</text>
</comment>
<protein>
    <submittedName>
        <fullName evidence="2">Uncharacterized protein</fullName>
    </submittedName>
</protein>
<keyword evidence="3" id="KW-1185">Reference proteome</keyword>
<dbReference type="InterPro" id="IPR043129">
    <property type="entry name" value="ATPase_NBD"/>
</dbReference>
<feature type="region of interest" description="Disordered" evidence="1">
    <location>
        <begin position="1"/>
        <end position="22"/>
    </location>
</feature>
<dbReference type="CDD" id="cd10170">
    <property type="entry name" value="ASKHA_NBD_HSP70"/>
    <property type="match status" value="1"/>
</dbReference>
<gene>
    <name evidence="2" type="ORF">D9756_009098</name>
</gene>
<dbReference type="SUPFAM" id="SSF53067">
    <property type="entry name" value="Actin-like ATPase domain"/>
    <property type="match status" value="2"/>
</dbReference>
<dbReference type="AlphaFoldDB" id="A0A8H5CZU1"/>
<accession>A0A8H5CZU1</accession>
<dbReference type="EMBL" id="JAACJO010000015">
    <property type="protein sequence ID" value="KAF5350131.1"/>
    <property type="molecule type" value="Genomic_DNA"/>
</dbReference>
<feature type="compositionally biased region" description="Polar residues" evidence="1">
    <location>
        <begin position="8"/>
        <end position="22"/>
    </location>
</feature>
<dbReference type="Gene3D" id="3.30.420.40">
    <property type="match status" value="1"/>
</dbReference>
<evidence type="ECO:0000256" key="1">
    <source>
        <dbReference type="SAM" id="MobiDB-lite"/>
    </source>
</evidence>
<dbReference type="OrthoDB" id="2963168at2759"/>
<evidence type="ECO:0000313" key="3">
    <source>
        <dbReference type="Proteomes" id="UP000559027"/>
    </source>
</evidence>
<dbReference type="PANTHER" id="PTHR14187:SF5">
    <property type="entry name" value="HEAT SHOCK 70 KDA PROTEIN 12A"/>
    <property type="match status" value="1"/>
</dbReference>